<dbReference type="InterPro" id="IPR027417">
    <property type="entry name" value="P-loop_NTPase"/>
</dbReference>
<dbReference type="EMBL" id="MW248356">
    <property type="protein sequence ID" value="QWT83781.1"/>
    <property type="molecule type" value="Genomic_RNA"/>
</dbReference>
<organism evidence="2 4">
    <name type="scientific">Lettuce virus X</name>
    <dbReference type="NCBI Taxonomy" id="447171"/>
    <lineage>
        <taxon>Viruses</taxon>
        <taxon>Riboviria</taxon>
        <taxon>Orthornavirae</taxon>
        <taxon>Kitrinoviricota</taxon>
        <taxon>Alsuviricetes</taxon>
        <taxon>Tymovirales</taxon>
        <taxon>Alphaflexiviridae</taxon>
        <taxon>Potexvirus</taxon>
        <taxon>Potexvirus ecslactucae</taxon>
    </lineage>
</organism>
<feature type="domain" description="(+)RNA virus helicase C-terminal" evidence="1">
    <location>
        <begin position="1"/>
        <end position="234"/>
    </location>
</feature>
<dbReference type="GO" id="GO:0005524">
    <property type="term" value="F:ATP binding"/>
    <property type="evidence" value="ECO:0007669"/>
    <property type="project" value="InterPro"/>
</dbReference>
<dbReference type="EMBL" id="AM745758">
    <property type="protein sequence ID" value="CAN88809.1"/>
    <property type="molecule type" value="Genomic_RNA"/>
</dbReference>
<sequence length="234" mass="25574">MAVPLLHKLLLENEFQRTATPLSYPIIIFGTAGSGKTTIIRLLAAAYPDLHFSSFRPCLLLPNTRRSQVAANPLTPTDVLDEFLAGPNPAVSLAKFCDPLQYNCTDLPLPHYTSNHTYRFCPATCDLLNQLFSTTLSSRLPTAASITRPDPYSQDPSGTVVALEQDLLDILKQHGAFPKKPAELTGQTLPAVAFYCSSLQDAYDADPAATFIALTRHTTKLEIFELDARPDPTA</sequence>
<keyword evidence="4" id="KW-1185">Reference proteome</keyword>
<name>B3CJG3_9VIRU</name>
<reference evidence="3" key="2">
    <citation type="submission" date="2020-11" db="EMBL/GenBank/DDBJ databases">
        <authorList>
            <person name="Knierim D."/>
            <person name="Margaria P."/>
            <person name="Menzel W."/>
            <person name="Winter S."/>
        </authorList>
    </citation>
    <scope>NUCLEOTIDE SEQUENCE</scope>
    <source>
        <strain evidence="3">DSMZ PV-0904</strain>
    </source>
</reference>
<dbReference type="GeneID" id="6390856"/>
<dbReference type="PROSITE" id="PS51657">
    <property type="entry name" value="PSRV_HELICASE"/>
    <property type="match status" value="1"/>
</dbReference>
<reference evidence="2 4" key="1">
    <citation type="journal article" date="2008" name="Arch. Virol.">
        <title>Characterisation of lettuce virus X, a new potexvirus infecting lettuce in Iran.</title>
        <authorList>
            <person name="Dizadji A."/>
            <person name="Koohi-Habibi M."/>
            <person name="Izadpanah K."/>
            <person name="Dietrich C."/>
            <person name="Mossahebi G.H."/>
            <person name="Winter S."/>
        </authorList>
    </citation>
    <scope>NUCLEOTIDE SEQUENCE [LARGE SCALE GENOMIC DNA]</scope>
</reference>
<proteinExistence type="predicted"/>
<dbReference type="OrthoDB" id="16070at10239"/>
<evidence type="ECO:0000313" key="4">
    <source>
        <dbReference type="Proteomes" id="UP000202928"/>
    </source>
</evidence>
<dbReference type="SUPFAM" id="SSF52540">
    <property type="entry name" value="P-loop containing nucleoside triphosphate hydrolases"/>
    <property type="match status" value="2"/>
</dbReference>
<evidence type="ECO:0000259" key="1">
    <source>
        <dbReference type="PROSITE" id="PS51657"/>
    </source>
</evidence>
<dbReference type="Proteomes" id="UP000202928">
    <property type="component" value="Segment"/>
</dbReference>
<accession>B3CJG3</accession>
<evidence type="ECO:0000313" key="2">
    <source>
        <dbReference type="EMBL" id="CAN88809.1"/>
    </source>
</evidence>
<dbReference type="KEGG" id="vg:6390856"/>
<dbReference type="Pfam" id="PF01443">
    <property type="entry name" value="Viral_helicase1"/>
    <property type="match status" value="1"/>
</dbReference>
<dbReference type="InterPro" id="IPR027351">
    <property type="entry name" value="(+)RNA_virus_helicase_core_dom"/>
</dbReference>
<gene>
    <name evidence="2" type="primary">TGBp1</name>
    <name evidence="3" type="synonym">ORF2</name>
</gene>
<evidence type="ECO:0000313" key="3">
    <source>
        <dbReference type="EMBL" id="QWT83781.1"/>
    </source>
</evidence>
<dbReference type="RefSeq" id="YP_001960941.1">
    <property type="nucleotide sequence ID" value="NC_010832.1"/>
</dbReference>
<protein>
    <submittedName>
        <fullName evidence="3">Triple gene block 1 protein</fullName>
    </submittedName>
    <submittedName>
        <fullName evidence="2">Triple-gene-block protein 1</fullName>
    </submittedName>
</protein>